<name>A0A5C2SNJ2_9APHY</name>
<evidence type="ECO:0000313" key="2">
    <source>
        <dbReference type="EMBL" id="RPD65415.1"/>
    </source>
</evidence>
<dbReference type="Proteomes" id="UP000313359">
    <property type="component" value="Unassembled WGS sequence"/>
</dbReference>
<evidence type="ECO:0000313" key="3">
    <source>
        <dbReference type="Proteomes" id="UP000313359"/>
    </source>
</evidence>
<protein>
    <submittedName>
        <fullName evidence="2">Uncharacterized protein</fullName>
    </submittedName>
</protein>
<gene>
    <name evidence="2" type="ORF">L227DRAFT_570737</name>
</gene>
<reference evidence="2" key="1">
    <citation type="journal article" date="2018" name="Genome Biol. Evol.">
        <title>Genomics and development of Lentinus tigrinus, a white-rot wood-decaying mushroom with dimorphic fruiting bodies.</title>
        <authorList>
            <person name="Wu B."/>
            <person name="Xu Z."/>
            <person name="Knudson A."/>
            <person name="Carlson A."/>
            <person name="Chen N."/>
            <person name="Kovaka S."/>
            <person name="LaButti K."/>
            <person name="Lipzen A."/>
            <person name="Pennachio C."/>
            <person name="Riley R."/>
            <person name="Schakwitz W."/>
            <person name="Umezawa K."/>
            <person name="Ohm R.A."/>
            <person name="Grigoriev I.V."/>
            <person name="Nagy L.G."/>
            <person name="Gibbons J."/>
            <person name="Hibbett D."/>
        </authorList>
    </citation>
    <scope>NUCLEOTIDE SEQUENCE [LARGE SCALE GENOMIC DNA]</scope>
    <source>
        <strain evidence="2">ALCF2SS1-6</strain>
    </source>
</reference>
<sequence length="357" mass="38619">MYRAQIYYSEGNSTINLRASTSGQQKYKTSSSKRLEVSPSNRTPSSASALTHPPSSSGIPHIVSPHATAFHAPRAPQILPPIHIGRNNYQSTLDYGQRSPPPAATFLGQASSALASASTAKRLLSTPKSLPISSNAGSRALAMLAQPALTPRTCVRLADLSEESVFSTSPVVRFLVIRDAVTFREGERTNAYEAYITDGDGYAWIALASALNGRVCNEDERRSLQVGSVARISGISRLQQPDTCIALIRDFELLDASSILPAVTDHCAADTSITYPVKSISVAHSDLQQERAARLLTEMKLREERKRRVILERALADVCRDLHRKNALVPAALKALETLDALADAAMIVDRGQTGDE</sequence>
<accession>A0A5C2SNJ2</accession>
<dbReference type="AlphaFoldDB" id="A0A5C2SNJ2"/>
<feature type="region of interest" description="Disordered" evidence="1">
    <location>
        <begin position="20"/>
        <end position="63"/>
    </location>
</feature>
<dbReference type="EMBL" id="ML122252">
    <property type="protein sequence ID" value="RPD65415.1"/>
    <property type="molecule type" value="Genomic_DNA"/>
</dbReference>
<keyword evidence="3" id="KW-1185">Reference proteome</keyword>
<feature type="compositionally biased region" description="Polar residues" evidence="1">
    <location>
        <begin position="20"/>
        <end position="58"/>
    </location>
</feature>
<proteinExistence type="predicted"/>
<evidence type="ECO:0000256" key="1">
    <source>
        <dbReference type="SAM" id="MobiDB-lite"/>
    </source>
</evidence>
<organism evidence="2 3">
    <name type="scientific">Lentinus tigrinus ALCF2SS1-6</name>
    <dbReference type="NCBI Taxonomy" id="1328759"/>
    <lineage>
        <taxon>Eukaryota</taxon>
        <taxon>Fungi</taxon>
        <taxon>Dikarya</taxon>
        <taxon>Basidiomycota</taxon>
        <taxon>Agaricomycotina</taxon>
        <taxon>Agaricomycetes</taxon>
        <taxon>Polyporales</taxon>
        <taxon>Polyporaceae</taxon>
        <taxon>Lentinus</taxon>
    </lineage>
</organism>
<dbReference type="OrthoDB" id="2758705at2759"/>